<proteinExistence type="predicted"/>
<feature type="transmembrane region" description="Helical" evidence="1">
    <location>
        <begin position="56"/>
        <end position="75"/>
    </location>
</feature>
<evidence type="ECO:0000313" key="2">
    <source>
        <dbReference type="EMBL" id="OGX86056.1"/>
    </source>
</evidence>
<evidence type="ECO:0000256" key="1">
    <source>
        <dbReference type="SAM" id="Phobius"/>
    </source>
</evidence>
<comment type="caution">
    <text evidence="2">The sequence shown here is derived from an EMBL/GenBank/DDBJ whole genome shotgun (WGS) entry which is preliminary data.</text>
</comment>
<organism evidence="2 3">
    <name type="scientific">Hymenobacter glacialis</name>
    <dbReference type="NCBI Taxonomy" id="1908236"/>
    <lineage>
        <taxon>Bacteria</taxon>
        <taxon>Pseudomonadati</taxon>
        <taxon>Bacteroidota</taxon>
        <taxon>Cytophagia</taxon>
        <taxon>Cytophagales</taxon>
        <taxon>Hymenobacteraceae</taxon>
        <taxon>Hymenobacter</taxon>
    </lineage>
</organism>
<dbReference type="EMBL" id="MDZC01000052">
    <property type="protein sequence ID" value="OGX86056.1"/>
    <property type="molecule type" value="Genomic_DNA"/>
</dbReference>
<dbReference type="AlphaFoldDB" id="A0A1G1T5A5"/>
<evidence type="ECO:0000313" key="3">
    <source>
        <dbReference type="Proteomes" id="UP000177791"/>
    </source>
</evidence>
<gene>
    <name evidence="2" type="ORF">BEN48_13480</name>
</gene>
<accession>A0A1G1T5A5</accession>
<dbReference type="STRING" id="1908236.BEN48_13480"/>
<reference evidence="2 3" key="1">
    <citation type="submission" date="2016-08" db="EMBL/GenBank/DDBJ databases">
        <title>Hymenobacter coccineus sp. nov., Hymenobacter lapidarius sp. nov. and Hymenobacter glacialis sp. nov., isolated from Antarctic soil.</title>
        <authorList>
            <person name="Sedlacek I."/>
            <person name="Kralova S."/>
            <person name="Kyrova K."/>
            <person name="Maslanova I."/>
            <person name="Stankova E."/>
            <person name="Vrbovska V."/>
            <person name="Nemec M."/>
            <person name="Bartak M."/>
            <person name="Svec P."/>
            <person name="Busse H.-J."/>
            <person name="Pantucek R."/>
        </authorList>
    </citation>
    <scope>NUCLEOTIDE SEQUENCE [LARGE SCALE GENOMIC DNA]</scope>
    <source>
        <strain evidence="2 3">CCM 8648</strain>
    </source>
</reference>
<keyword evidence="1" id="KW-0472">Membrane</keyword>
<feature type="transmembrane region" description="Helical" evidence="1">
    <location>
        <begin position="23"/>
        <end position="44"/>
    </location>
</feature>
<dbReference type="Proteomes" id="UP000177791">
    <property type="component" value="Unassembled WGS sequence"/>
</dbReference>
<protein>
    <submittedName>
        <fullName evidence="2">Uncharacterized protein</fullName>
    </submittedName>
</protein>
<sequence length="141" mass="14914">MMQTDNQSGAAQSPGLPLYSARAIRIFSMLFSAIAGGAMTAQNLKGVGQPAAARKALWGSIGYTVVVLVLVSFLPEKLSGSWLPIIIGYAGAMGLEAYFKKFTSNWSEFPKKGIGKALLICLAISVPLIALVIYSLTVDQS</sequence>
<keyword evidence="3" id="KW-1185">Reference proteome</keyword>
<feature type="transmembrane region" description="Helical" evidence="1">
    <location>
        <begin position="81"/>
        <end position="99"/>
    </location>
</feature>
<keyword evidence="1" id="KW-0812">Transmembrane</keyword>
<feature type="transmembrane region" description="Helical" evidence="1">
    <location>
        <begin position="119"/>
        <end position="137"/>
    </location>
</feature>
<name>A0A1G1T5A5_9BACT</name>
<keyword evidence="1" id="KW-1133">Transmembrane helix</keyword>